<keyword evidence="4" id="KW-0798">TonB box</keyword>
<feature type="domain" description="TonB-dependent receptor-like beta-barrel" evidence="5">
    <location>
        <begin position="494"/>
        <end position="913"/>
    </location>
</feature>
<protein>
    <submittedName>
        <fullName evidence="7">TonB-dependent receptor</fullName>
    </submittedName>
</protein>
<dbReference type="Pfam" id="PF07715">
    <property type="entry name" value="Plug"/>
    <property type="match status" value="1"/>
</dbReference>
<evidence type="ECO:0000256" key="4">
    <source>
        <dbReference type="RuleBase" id="RU003357"/>
    </source>
</evidence>
<dbReference type="PANTHER" id="PTHR40980:SF5">
    <property type="entry name" value="TONB-DEPENDENT RECEPTOR"/>
    <property type="match status" value="1"/>
</dbReference>
<dbReference type="InterPro" id="IPR036942">
    <property type="entry name" value="Beta-barrel_TonB_sf"/>
</dbReference>
<comment type="similarity">
    <text evidence="4">Belongs to the TonB-dependent receptor family.</text>
</comment>
<gene>
    <name evidence="7" type="ORF">QQ008_09800</name>
</gene>
<dbReference type="InterPro" id="IPR012910">
    <property type="entry name" value="Plug_dom"/>
</dbReference>
<dbReference type="InterPro" id="IPR000531">
    <property type="entry name" value="Beta-barrel_TonB"/>
</dbReference>
<evidence type="ECO:0000256" key="2">
    <source>
        <dbReference type="ARBA" id="ARBA00023136"/>
    </source>
</evidence>
<sequence length="949" mass="106210">MNTLKRTFLTLVVSCLGLSSFAQTGKIKVSIFDKESGEPLIGATAQVANTTNGSVTDLDGMAIIVLDPGTYDLEVSYVSYEKKTITGVEVKDGEVTTLNVSLGSAVVGLEEVVVTAEVIKSSENAILTIQKKSPKLLDAISADQFSRSGDNDAAAAVKRVVGVTVESGKYVYVRGLGDRYSKSTLNGADVPSLDPEKNAVQLDLFPSNLIDNIIVYKTFSPDLSGEFTGGLVDITTKDFPDQYSFQISSSVGVNSQATFNKNFLTHQSSDNTTWLGFDNGRDLPNEIQGLTQSTFPQAFIDNEALDVVTKSFDNTQFEPTQKSQPFNHSFSVSVGDQKQLFGKPFGFVAGLTYNRSFSYYDDGIQSRWEEVNDQVQSLDSDQKFDYRDRQSSDEVSIGALVNTNIKLNSNNKIGLNLMHNQGGNKSTRRLDGPWFGVDDELTPYNIGESRVLSYEERGLSNGQLKGEHVIPGLNNLKIDWFSSYTTSFMNQPDLKFFFNFYTVDQANPSDTLYGLNNSRIRPSRYFRDMDESISDSKINFTFPVELAKDLESRIKTGFAYSMRDRTYKENRYEYFVRGGNTFGADIDALFTNDKLGLTSDGTLGTYLADFTQEPNNYEASQTVSAAYVMIEAALSKKFKLTTGVRFERTEREINFLDGTPVSVPEDNNDLLPALNMTYELFENSNLRFGYGRTIARPTFREFAPLVTFGYGGDNTLVGNPDLTRSLIDNFDLRWEVFPKNGEYIGFSVFYKKFNDPIERVTNPEAGGSTLEFTFVNVDRGIVYGAEAEIKKGLGFISPALDNFKISANLSLIESEVDLDEDEKQNVRTNFNYTEDTRPMFNQSPFVVNTSLIYENFETGWASSLTFNVFGERLSAFQTKLPPLLVEKPRPELNFSIKRNFTDRLSLRFRANNLLNPAYKEAMDFNGREYIFSSYTKGRSFSLSFTYTIN</sequence>
<feature type="domain" description="TonB-dependent receptor plug" evidence="6">
    <location>
        <begin position="131"/>
        <end position="225"/>
    </location>
</feature>
<dbReference type="SUPFAM" id="SSF49464">
    <property type="entry name" value="Carboxypeptidase regulatory domain-like"/>
    <property type="match status" value="1"/>
</dbReference>
<keyword evidence="7" id="KW-0675">Receptor</keyword>
<keyword evidence="2 4" id="KW-0472">Membrane</keyword>
<keyword evidence="3" id="KW-0998">Cell outer membrane</keyword>
<comment type="subcellular location">
    <subcellularLocation>
        <location evidence="1 4">Cell outer membrane</location>
    </subcellularLocation>
</comment>
<dbReference type="SUPFAM" id="SSF56935">
    <property type="entry name" value="Porins"/>
    <property type="match status" value="1"/>
</dbReference>
<organism evidence="7 8">
    <name type="scientific">Splendidivirga corallicola</name>
    <dbReference type="NCBI Taxonomy" id="3051826"/>
    <lineage>
        <taxon>Bacteria</taxon>
        <taxon>Pseudomonadati</taxon>
        <taxon>Bacteroidota</taxon>
        <taxon>Cytophagia</taxon>
        <taxon>Cytophagales</taxon>
        <taxon>Splendidivirgaceae</taxon>
        <taxon>Splendidivirga</taxon>
    </lineage>
</organism>
<evidence type="ECO:0000259" key="6">
    <source>
        <dbReference type="Pfam" id="PF07715"/>
    </source>
</evidence>
<dbReference type="Gene3D" id="2.170.130.10">
    <property type="entry name" value="TonB-dependent receptor, plug domain"/>
    <property type="match status" value="1"/>
</dbReference>
<dbReference type="InterPro" id="IPR008969">
    <property type="entry name" value="CarboxyPept-like_regulatory"/>
</dbReference>
<proteinExistence type="inferred from homology"/>
<evidence type="ECO:0000313" key="7">
    <source>
        <dbReference type="EMBL" id="MDN5201657.1"/>
    </source>
</evidence>
<keyword evidence="8" id="KW-1185">Reference proteome</keyword>
<dbReference type="PANTHER" id="PTHR40980">
    <property type="entry name" value="PLUG DOMAIN-CONTAINING PROTEIN"/>
    <property type="match status" value="1"/>
</dbReference>
<dbReference type="Gene3D" id="2.40.170.20">
    <property type="entry name" value="TonB-dependent receptor, beta-barrel domain"/>
    <property type="match status" value="1"/>
</dbReference>
<accession>A0ABT8KLT1</accession>
<dbReference type="EMBL" id="JAUJEA010000003">
    <property type="protein sequence ID" value="MDN5201657.1"/>
    <property type="molecule type" value="Genomic_DNA"/>
</dbReference>
<name>A0ABT8KLT1_9BACT</name>
<dbReference type="Gene3D" id="2.60.40.1120">
    <property type="entry name" value="Carboxypeptidase-like, regulatory domain"/>
    <property type="match status" value="1"/>
</dbReference>
<dbReference type="RefSeq" id="WP_346751685.1">
    <property type="nucleotide sequence ID" value="NZ_JAUJEA010000003.1"/>
</dbReference>
<dbReference type="Pfam" id="PF00593">
    <property type="entry name" value="TonB_dep_Rec_b-barrel"/>
    <property type="match status" value="1"/>
</dbReference>
<comment type="caution">
    <text evidence="7">The sequence shown here is derived from an EMBL/GenBank/DDBJ whole genome shotgun (WGS) entry which is preliminary data.</text>
</comment>
<reference evidence="7" key="1">
    <citation type="submission" date="2023-06" db="EMBL/GenBank/DDBJ databases">
        <title>Genomic of Parafulvivirga corallium.</title>
        <authorList>
            <person name="Wang G."/>
        </authorList>
    </citation>
    <scope>NUCLEOTIDE SEQUENCE</scope>
    <source>
        <strain evidence="7">BMA10</strain>
    </source>
</reference>
<dbReference type="Proteomes" id="UP001172082">
    <property type="component" value="Unassembled WGS sequence"/>
</dbReference>
<dbReference type="Pfam" id="PF13715">
    <property type="entry name" value="CarbopepD_reg_2"/>
    <property type="match status" value="1"/>
</dbReference>
<evidence type="ECO:0000256" key="3">
    <source>
        <dbReference type="ARBA" id="ARBA00023237"/>
    </source>
</evidence>
<dbReference type="InterPro" id="IPR037066">
    <property type="entry name" value="Plug_dom_sf"/>
</dbReference>
<evidence type="ECO:0000313" key="8">
    <source>
        <dbReference type="Proteomes" id="UP001172082"/>
    </source>
</evidence>
<evidence type="ECO:0000259" key="5">
    <source>
        <dbReference type="Pfam" id="PF00593"/>
    </source>
</evidence>
<evidence type="ECO:0000256" key="1">
    <source>
        <dbReference type="ARBA" id="ARBA00004442"/>
    </source>
</evidence>